<dbReference type="PANTHER" id="PTHR43228:SF1">
    <property type="entry name" value="TWO-COMPONENT RESPONSE REGULATOR ARR22"/>
    <property type="match status" value="1"/>
</dbReference>
<dbReference type="Gene3D" id="3.40.50.2300">
    <property type="match status" value="1"/>
</dbReference>
<dbReference type="SUPFAM" id="SSF52172">
    <property type="entry name" value="CheY-like"/>
    <property type="match status" value="1"/>
</dbReference>
<organism evidence="4 5">
    <name type="scientific">Candidatus Phycosocius bacilliformis</name>
    <dbReference type="NCBI Taxonomy" id="1445552"/>
    <lineage>
        <taxon>Bacteria</taxon>
        <taxon>Pseudomonadati</taxon>
        <taxon>Pseudomonadota</taxon>
        <taxon>Alphaproteobacteria</taxon>
        <taxon>Caulobacterales</taxon>
        <taxon>Caulobacterales incertae sedis</taxon>
        <taxon>Candidatus Phycosocius</taxon>
    </lineage>
</organism>
<proteinExistence type="predicted"/>
<dbReference type="InterPro" id="IPR052048">
    <property type="entry name" value="ST_Response_Regulator"/>
</dbReference>
<evidence type="ECO:0000313" key="4">
    <source>
        <dbReference type="EMBL" id="GBF57865.1"/>
    </source>
</evidence>
<dbReference type="Pfam" id="PF00072">
    <property type="entry name" value="Response_reg"/>
    <property type="match status" value="1"/>
</dbReference>
<dbReference type="SMART" id="SM00448">
    <property type="entry name" value="REC"/>
    <property type="match status" value="1"/>
</dbReference>
<evidence type="ECO:0000256" key="2">
    <source>
        <dbReference type="SAM" id="MobiDB-lite"/>
    </source>
</evidence>
<evidence type="ECO:0000313" key="5">
    <source>
        <dbReference type="Proteomes" id="UP000245086"/>
    </source>
</evidence>
<feature type="domain" description="Response regulatory" evidence="3">
    <location>
        <begin position="8"/>
        <end position="127"/>
    </location>
</feature>
<dbReference type="AlphaFoldDB" id="A0A2P2E9X8"/>
<accession>A0A2P2E9X8</accession>
<name>A0A2P2E9X8_9PROT</name>
<evidence type="ECO:0000256" key="1">
    <source>
        <dbReference type="PROSITE-ProRule" id="PRU00169"/>
    </source>
</evidence>
<feature type="compositionally biased region" description="Basic and acidic residues" evidence="2">
    <location>
        <begin position="158"/>
        <end position="177"/>
    </location>
</feature>
<gene>
    <name evidence="4" type="primary">cheY_6</name>
    <name evidence="4" type="ORF">PbB2_01535</name>
</gene>
<dbReference type="PROSITE" id="PS50110">
    <property type="entry name" value="RESPONSE_REGULATORY"/>
    <property type="match status" value="1"/>
</dbReference>
<dbReference type="InterPro" id="IPR001789">
    <property type="entry name" value="Sig_transdc_resp-reg_receiver"/>
</dbReference>
<evidence type="ECO:0000259" key="3">
    <source>
        <dbReference type="PROSITE" id="PS50110"/>
    </source>
</evidence>
<feature type="modified residue" description="4-aspartylphosphate" evidence="1">
    <location>
        <position position="58"/>
    </location>
</feature>
<dbReference type="RefSeq" id="WP_108984739.1">
    <property type="nucleotide sequence ID" value="NZ_BFBR01000004.1"/>
</dbReference>
<dbReference type="EMBL" id="BFBR01000004">
    <property type="protein sequence ID" value="GBF57865.1"/>
    <property type="molecule type" value="Genomic_DNA"/>
</dbReference>
<reference evidence="4 5" key="1">
    <citation type="journal article" date="2018" name="Genome Announc.">
        <title>Draft Genome Sequence of "Candidatus Phycosocius bacilliformis," an Alphaproteobacterial Ectosymbiont of the Hydrocarbon-Producing Green Alga Botryococcus braunii.</title>
        <authorList>
            <person name="Tanabe Y."/>
            <person name="Yamaguchi H."/>
            <person name="Watanabe M.M."/>
        </authorList>
    </citation>
    <scope>NUCLEOTIDE SEQUENCE [LARGE SCALE GENOMIC DNA]</scope>
    <source>
        <strain evidence="4 5">BOTRYCO-2</strain>
    </source>
</reference>
<keyword evidence="5" id="KW-1185">Reference proteome</keyword>
<dbReference type="PANTHER" id="PTHR43228">
    <property type="entry name" value="TWO-COMPONENT RESPONSE REGULATOR"/>
    <property type="match status" value="1"/>
</dbReference>
<dbReference type="Proteomes" id="UP000245086">
    <property type="component" value="Unassembled WGS sequence"/>
</dbReference>
<protein>
    <submittedName>
        <fullName evidence="4">Chemotaxis protein CheY</fullName>
    </submittedName>
</protein>
<sequence length="177" mass="19232">MPGLNSLHVLVVDDNPHMRSIVVAILRGVGIGIVKEASDGADAMEVMRAGVPDIVIVDLNMFPIDGLEFTQMIRTAVDSPFPFVPIIMMTGHTERTKVMAARDSGVNELVAKPISAKTLLDRIVAVIDRPRAFVKTGSYTGPCRRRGSGKDYIGAMRRKSDKEAKAEQSSQPKEETA</sequence>
<dbReference type="OrthoDB" id="9786548at2"/>
<dbReference type="GO" id="GO:0000160">
    <property type="term" value="P:phosphorelay signal transduction system"/>
    <property type="evidence" value="ECO:0007669"/>
    <property type="project" value="InterPro"/>
</dbReference>
<keyword evidence="1" id="KW-0597">Phosphoprotein</keyword>
<feature type="region of interest" description="Disordered" evidence="2">
    <location>
        <begin position="145"/>
        <end position="177"/>
    </location>
</feature>
<comment type="caution">
    <text evidence="4">The sequence shown here is derived from an EMBL/GenBank/DDBJ whole genome shotgun (WGS) entry which is preliminary data.</text>
</comment>
<dbReference type="InterPro" id="IPR011006">
    <property type="entry name" value="CheY-like_superfamily"/>
</dbReference>